<evidence type="ECO:0000256" key="1">
    <source>
        <dbReference type="ARBA" id="ARBA00008007"/>
    </source>
</evidence>
<dbReference type="InterPro" id="IPR029057">
    <property type="entry name" value="PRTase-like"/>
</dbReference>
<accession>A0A0S4LNS3</accession>
<dbReference type="SUPFAM" id="SSF53271">
    <property type="entry name" value="PRTase-like"/>
    <property type="match status" value="1"/>
</dbReference>
<proteinExistence type="inferred from homology"/>
<dbReference type="GO" id="GO:0016757">
    <property type="term" value="F:glycosyltransferase activity"/>
    <property type="evidence" value="ECO:0007669"/>
    <property type="project" value="UniProtKB-KW"/>
</dbReference>
<evidence type="ECO:0000313" key="2">
    <source>
        <dbReference type="EMBL" id="CUS38184.1"/>
    </source>
</evidence>
<dbReference type="EMBL" id="CZPZ01000031">
    <property type="protein sequence ID" value="CUS38184.1"/>
    <property type="molecule type" value="Genomic_DNA"/>
</dbReference>
<gene>
    <name evidence="2" type="ORF">COMA2_40228</name>
</gene>
<sequence>MANPVTESTSRLMRRALRFFLPVHCSSCASLLTDDPIPYFCSDCWSTIALMPDARCSRCDRPFPSSVATTYSPNHVCQPCAERPPSYTKAWTLYPYTSLLQQAIRLFKYQGKVSLATPLAALMIARLPPLDSIDLIMPVPLHSERLRQREFNQSLLLADGIGRHLDTPVAYTNLIRTLPTPAQTTLSRKSRLKNLRRAFAVRHSHVIVKKRILLIDDVFTTGTTVNECAKTLRKAGSGDVFVMTLGRTMDPTMIPDRIMAQRVRSPELLGG</sequence>
<keyword evidence="3" id="KW-1185">Reference proteome</keyword>
<dbReference type="CDD" id="cd06223">
    <property type="entry name" value="PRTases_typeI"/>
    <property type="match status" value="1"/>
</dbReference>
<dbReference type="Proteomes" id="UP000198736">
    <property type="component" value="Unassembled WGS sequence"/>
</dbReference>
<dbReference type="OrthoDB" id="9793412at2"/>
<dbReference type="EC" id="2.4.2.-" evidence="2"/>
<dbReference type="PANTHER" id="PTHR47505:SF1">
    <property type="entry name" value="DNA UTILIZATION PROTEIN YHGH"/>
    <property type="match status" value="1"/>
</dbReference>
<keyword evidence="2" id="KW-0328">Glycosyltransferase</keyword>
<dbReference type="PANTHER" id="PTHR47505">
    <property type="entry name" value="DNA UTILIZATION PROTEIN YHGH"/>
    <property type="match status" value="1"/>
</dbReference>
<organism evidence="2 3">
    <name type="scientific">Candidatus Nitrospira nitrificans</name>
    <dbReference type="NCBI Taxonomy" id="1742973"/>
    <lineage>
        <taxon>Bacteria</taxon>
        <taxon>Pseudomonadati</taxon>
        <taxon>Nitrospirota</taxon>
        <taxon>Nitrospiria</taxon>
        <taxon>Nitrospirales</taxon>
        <taxon>Nitrospiraceae</taxon>
        <taxon>Nitrospira</taxon>
    </lineage>
</organism>
<reference evidence="3" key="1">
    <citation type="submission" date="2015-10" db="EMBL/GenBank/DDBJ databases">
        <authorList>
            <person name="Luecker S."/>
            <person name="Luecker S."/>
        </authorList>
    </citation>
    <scope>NUCLEOTIDE SEQUENCE [LARGE SCALE GENOMIC DNA]</scope>
</reference>
<comment type="similarity">
    <text evidence="1">Belongs to the ComF/GntX family.</text>
</comment>
<dbReference type="InterPro" id="IPR051910">
    <property type="entry name" value="ComF/GntX_DNA_util-trans"/>
</dbReference>
<name>A0A0S4LNS3_9BACT</name>
<dbReference type="AlphaFoldDB" id="A0A0S4LNS3"/>
<dbReference type="STRING" id="1742973.COMA2_40228"/>
<evidence type="ECO:0000313" key="3">
    <source>
        <dbReference type="Proteomes" id="UP000198736"/>
    </source>
</evidence>
<dbReference type="Gene3D" id="3.40.50.2020">
    <property type="match status" value="1"/>
</dbReference>
<protein>
    <submittedName>
        <fullName evidence="2">Putative Phosphoribosyltransferase</fullName>
        <ecNumber evidence="2">2.4.2.-</ecNumber>
    </submittedName>
</protein>
<dbReference type="InterPro" id="IPR000836">
    <property type="entry name" value="PRTase_dom"/>
</dbReference>
<keyword evidence="2" id="KW-0808">Transferase</keyword>